<name>A0ABM8LBI4_9BURK</name>
<dbReference type="Proteomes" id="UP000507140">
    <property type="component" value="Unassembled WGS sequence"/>
</dbReference>
<dbReference type="RefSeq" id="WP_108696931.1">
    <property type="nucleotide sequence ID" value="NZ_CADIKR010000002.1"/>
</dbReference>
<accession>A0ABM8LBI4</accession>
<dbReference type="Pfam" id="PF01337">
    <property type="entry name" value="Barstar"/>
    <property type="match status" value="1"/>
</dbReference>
<dbReference type="InterPro" id="IPR035905">
    <property type="entry name" value="Barstar-like_sf"/>
</dbReference>
<evidence type="ECO:0000313" key="3">
    <source>
        <dbReference type="EMBL" id="CAB3849610.1"/>
    </source>
</evidence>
<feature type="domain" description="Barstar (barnase inhibitor)" evidence="2">
    <location>
        <begin position="3"/>
        <end position="91"/>
    </location>
</feature>
<reference evidence="3 4" key="1">
    <citation type="submission" date="2020-04" db="EMBL/GenBank/DDBJ databases">
        <authorList>
            <person name="De Canck E."/>
        </authorList>
    </citation>
    <scope>NUCLEOTIDE SEQUENCE [LARGE SCALE GENOMIC DNA]</scope>
    <source>
        <strain evidence="3 4">LMG 3415</strain>
    </source>
</reference>
<gene>
    <name evidence="3" type="ORF">LMG3415_01860</name>
</gene>
<evidence type="ECO:0000259" key="2">
    <source>
        <dbReference type="Pfam" id="PF01337"/>
    </source>
</evidence>
<keyword evidence="4" id="KW-1185">Reference proteome</keyword>
<evidence type="ECO:0000256" key="1">
    <source>
        <dbReference type="ARBA" id="ARBA00006845"/>
    </source>
</evidence>
<comment type="similarity">
    <text evidence="1">Belongs to the barstar family.</text>
</comment>
<protein>
    <submittedName>
        <fullName evidence="3">Barstar</fullName>
    </submittedName>
</protein>
<organism evidence="3 4">
    <name type="scientific">Achromobacter mucicolens</name>
    <dbReference type="NCBI Taxonomy" id="1389922"/>
    <lineage>
        <taxon>Bacteria</taxon>
        <taxon>Pseudomonadati</taxon>
        <taxon>Pseudomonadota</taxon>
        <taxon>Betaproteobacteria</taxon>
        <taxon>Burkholderiales</taxon>
        <taxon>Alcaligenaceae</taxon>
        <taxon>Achromobacter</taxon>
    </lineage>
</organism>
<proteinExistence type="inferred from homology"/>
<dbReference type="InterPro" id="IPR000468">
    <property type="entry name" value="Barstar"/>
</dbReference>
<dbReference type="Gene3D" id="3.30.370.10">
    <property type="entry name" value="Barstar-like"/>
    <property type="match status" value="1"/>
</dbReference>
<evidence type="ECO:0000313" key="4">
    <source>
        <dbReference type="Proteomes" id="UP000507140"/>
    </source>
</evidence>
<sequence>MEIKIEGSKVFSDKDFHYQLAKDLGVQQFYGHNLDALWDLLSVGVERPLMLIWRDHALYKARSKSNYAKIIDVLDRVKAQDERLNLKFKFTYVLD</sequence>
<dbReference type="SUPFAM" id="SSF52038">
    <property type="entry name" value="Barstar-related"/>
    <property type="match status" value="1"/>
</dbReference>
<dbReference type="EMBL" id="CADIKR010000002">
    <property type="protein sequence ID" value="CAB3849610.1"/>
    <property type="molecule type" value="Genomic_DNA"/>
</dbReference>
<comment type="caution">
    <text evidence="3">The sequence shown here is derived from an EMBL/GenBank/DDBJ whole genome shotgun (WGS) entry which is preliminary data.</text>
</comment>